<organism evidence="1 2">
    <name type="scientific">Mytilus coruscus</name>
    <name type="common">Sea mussel</name>
    <dbReference type="NCBI Taxonomy" id="42192"/>
    <lineage>
        <taxon>Eukaryota</taxon>
        <taxon>Metazoa</taxon>
        <taxon>Spiralia</taxon>
        <taxon>Lophotrochozoa</taxon>
        <taxon>Mollusca</taxon>
        <taxon>Bivalvia</taxon>
        <taxon>Autobranchia</taxon>
        <taxon>Pteriomorphia</taxon>
        <taxon>Mytilida</taxon>
        <taxon>Mytiloidea</taxon>
        <taxon>Mytilidae</taxon>
        <taxon>Mytilinae</taxon>
        <taxon>Mytilus</taxon>
    </lineage>
</organism>
<accession>A0A6J8CWI2</accession>
<proteinExistence type="predicted"/>
<sequence>MREEMEKSVDTILTCDGCKKDLICLVCKTSKSLISKLNDKLQEQRNTIMSRDDDVCSSDDEKEDMDFADKALKKMKMSTATEDESTDAESVKELQMYVIDKEKALQKLGEIPLIDMKIKEGRRKRKKKSPGPTLQHQQLQINHTMLLLLEPTIANPTLQHQQLQINHTMLLLLEPGSNFTTSTIANKSYYVIIV</sequence>
<keyword evidence="2" id="KW-1185">Reference proteome</keyword>
<reference evidence="1 2" key="1">
    <citation type="submission" date="2020-06" db="EMBL/GenBank/DDBJ databases">
        <authorList>
            <person name="Li R."/>
            <person name="Bekaert M."/>
        </authorList>
    </citation>
    <scope>NUCLEOTIDE SEQUENCE [LARGE SCALE GENOMIC DNA]</scope>
    <source>
        <strain evidence="2">wild</strain>
    </source>
</reference>
<evidence type="ECO:0000313" key="1">
    <source>
        <dbReference type="EMBL" id="CAC5399896.1"/>
    </source>
</evidence>
<name>A0A6J8CWI2_MYTCO</name>
<dbReference type="AlphaFoldDB" id="A0A6J8CWI2"/>
<evidence type="ECO:0000313" key="2">
    <source>
        <dbReference type="Proteomes" id="UP000507470"/>
    </source>
</evidence>
<gene>
    <name evidence="1" type="ORF">MCOR_34119</name>
</gene>
<dbReference type="EMBL" id="CACVKT020006119">
    <property type="protein sequence ID" value="CAC5399896.1"/>
    <property type="molecule type" value="Genomic_DNA"/>
</dbReference>
<dbReference type="Proteomes" id="UP000507470">
    <property type="component" value="Unassembled WGS sequence"/>
</dbReference>
<protein>
    <submittedName>
        <fullName evidence="1">Uncharacterized protein</fullName>
    </submittedName>
</protein>